<dbReference type="GO" id="GO:0016491">
    <property type="term" value="F:oxidoreductase activity"/>
    <property type="evidence" value="ECO:0007669"/>
    <property type="project" value="InterPro"/>
</dbReference>
<reference evidence="3" key="1">
    <citation type="journal article" date="2015" name="Nature">
        <title>Complex archaea that bridge the gap between prokaryotes and eukaryotes.</title>
        <authorList>
            <person name="Spang A."/>
            <person name="Saw J.H."/>
            <person name="Jorgensen S.L."/>
            <person name="Zaremba-Niedzwiedzka K."/>
            <person name="Martijn J."/>
            <person name="Lind A.E."/>
            <person name="van Eijk R."/>
            <person name="Schleper C."/>
            <person name="Guy L."/>
            <person name="Ettema T.J."/>
        </authorList>
    </citation>
    <scope>NUCLEOTIDE SEQUENCE</scope>
</reference>
<dbReference type="SUPFAM" id="SSF52218">
    <property type="entry name" value="Flavoproteins"/>
    <property type="match status" value="1"/>
</dbReference>
<feature type="compositionally biased region" description="Basic and acidic residues" evidence="1">
    <location>
        <begin position="191"/>
        <end position="206"/>
    </location>
</feature>
<comment type="caution">
    <text evidence="3">The sequence shown here is derived from an EMBL/GenBank/DDBJ whole genome shotgun (WGS) entry which is preliminary data.</text>
</comment>
<dbReference type="InterPro" id="IPR005025">
    <property type="entry name" value="FMN_Rdtase-like_dom"/>
</dbReference>
<dbReference type="EMBL" id="LAZR01023615">
    <property type="protein sequence ID" value="KKL77908.1"/>
    <property type="molecule type" value="Genomic_DNA"/>
</dbReference>
<dbReference type="InterPro" id="IPR029039">
    <property type="entry name" value="Flavoprotein-like_sf"/>
</dbReference>
<proteinExistence type="predicted"/>
<feature type="domain" description="NADPH-dependent FMN reductase-like" evidence="2">
    <location>
        <begin position="49"/>
        <end position="178"/>
    </location>
</feature>
<accession>A0A0F9EUX7</accession>
<evidence type="ECO:0000259" key="2">
    <source>
        <dbReference type="Pfam" id="PF03358"/>
    </source>
</evidence>
<sequence length="323" mass="36074">MKDSILETTKRALGARRLQEQEDVLATWRGNRKSVDEAAKRYKDPGESTKVLVIQGSDRNKATCPGEAPKSLRLAEHAVKVLKRQGVEPHLLDLSRMTSEKDRMIWPCKGCFSTSAALCHYPCSCYPFAPLNQDPDWMNDEIYSRLVESHALMVICPVYWYAPPSVLKLMLDRMVCMDGANPDPKSTMADDGSHVKDTKKARTLERGPRAGGESIWKYKRGKIMAGRIYSLYVHGDADGADLAEASISKTLEWYGCIPAGPYAKESGYVGYYKPYANNQQELDKAEEVWHTIERQAKAVAVAVKKAREAGMPVPAMPPDSEMK</sequence>
<dbReference type="AlphaFoldDB" id="A0A0F9EUX7"/>
<evidence type="ECO:0000256" key="1">
    <source>
        <dbReference type="SAM" id="MobiDB-lite"/>
    </source>
</evidence>
<feature type="region of interest" description="Disordered" evidence="1">
    <location>
        <begin position="185"/>
        <end position="206"/>
    </location>
</feature>
<dbReference type="Gene3D" id="3.40.50.360">
    <property type="match status" value="1"/>
</dbReference>
<organism evidence="3">
    <name type="scientific">marine sediment metagenome</name>
    <dbReference type="NCBI Taxonomy" id="412755"/>
    <lineage>
        <taxon>unclassified sequences</taxon>
        <taxon>metagenomes</taxon>
        <taxon>ecological metagenomes</taxon>
    </lineage>
</organism>
<protein>
    <recommendedName>
        <fullName evidence="2">NADPH-dependent FMN reductase-like domain-containing protein</fullName>
    </recommendedName>
</protein>
<name>A0A0F9EUX7_9ZZZZ</name>
<dbReference type="Pfam" id="PF03358">
    <property type="entry name" value="FMN_red"/>
    <property type="match status" value="1"/>
</dbReference>
<gene>
    <name evidence="3" type="ORF">LCGC14_2030160</name>
</gene>
<evidence type="ECO:0000313" key="3">
    <source>
        <dbReference type="EMBL" id="KKL77908.1"/>
    </source>
</evidence>